<evidence type="ECO:0000256" key="1">
    <source>
        <dbReference type="ARBA" id="ARBA00004141"/>
    </source>
</evidence>
<evidence type="ECO:0000256" key="5">
    <source>
        <dbReference type="ARBA" id="ARBA00023136"/>
    </source>
</evidence>
<comment type="subcellular location">
    <subcellularLocation>
        <location evidence="1 6">Membrane</location>
        <topology evidence="1 6">Multi-pass membrane protein</topology>
    </subcellularLocation>
</comment>
<sequence length="285" mass="30861">MASQDMVSIARAWSYLPVARWHLVWDDVHGLVKSFAITGFSELGDKTFLLCTVLAMRHSPTTVFWGCWTAMICMSTLSSCLGTLLPMLLSQHTAHWISAALFFGFGLVGLYQGLHMTGHEIDDEWKEVQDEVCADEEIHELESIECSQPDTPYPTHQAEPRRAAGASVVDGVRNLGSLLVSPVFSQAFLLSFLGEWGDRSQITTMALAATHRVAIVAIGTSLAHLACIALAIAAGSLLARRLSPRHLTLSGAVLFLMFGCIAAYEAWYDSPGLAPPADTPAPTTS</sequence>
<organism evidence="7 8">
    <name type="scientific">Malassezia nana</name>
    <dbReference type="NCBI Taxonomy" id="180528"/>
    <lineage>
        <taxon>Eukaryota</taxon>
        <taxon>Fungi</taxon>
        <taxon>Dikarya</taxon>
        <taxon>Basidiomycota</taxon>
        <taxon>Ustilaginomycotina</taxon>
        <taxon>Malasseziomycetes</taxon>
        <taxon>Malasseziales</taxon>
        <taxon>Malasseziaceae</taxon>
        <taxon>Malassezia</taxon>
    </lineage>
</organism>
<feature type="transmembrane region" description="Helical" evidence="6">
    <location>
        <begin position="175"/>
        <end position="193"/>
    </location>
</feature>
<dbReference type="GO" id="GO:0032468">
    <property type="term" value="P:Golgi calcium ion homeostasis"/>
    <property type="evidence" value="ECO:0007669"/>
    <property type="project" value="TreeGrafter"/>
</dbReference>
<keyword evidence="5 6" id="KW-0472">Membrane</keyword>
<feature type="transmembrane region" description="Helical" evidence="6">
    <location>
        <begin position="94"/>
        <end position="111"/>
    </location>
</feature>
<dbReference type="PANTHER" id="PTHR12608">
    <property type="entry name" value="TRANSMEMBRANE PROTEIN HTP-1 RELATED"/>
    <property type="match status" value="1"/>
</dbReference>
<evidence type="ECO:0000313" key="7">
    <source>
        <dbReference type="EMBL" id="WFD28577.1"/>
    </source>
</evidence>
<feature type="transmembrane region" description="Helical" evidence="6">
    <location>
        <begin position="63"/>
        <end position="88"/>
    </location>
</feature>
<keyword evidence="4 6" id="KW-1133">Transmembrane helix</keyword>
<dbReference type="GO" id="GO:0005384">
    <property type="term" value="F:manganese ion transmembrane transporter activity"/>
    <property type="evidence" value="ECO:0007669"/>
    <property type="project" value="TreeGrafter"/>
</dbReference>
<dbReference type="Proteomes" id="UP001213623">
    <property type="component" value="Chromosome 7"/>
</dbReference>
<proteinExistence type="inferred from homology"/>
<evidence type="ECO:0000256" key="2">
    <source>
        <dbReference type="ARBA" id="ARBA00009190"/>
    </source>
</evidence>
<evidence type="ECO:0000256" key="3">
    <source>
        <dbReference type="ARBA" id="ARBA00022692"/>
    </source>
</evidence>
<dbReference type="GO" id="GO:0000329">
    <property type="term" value="C:fungal-type vacuole membrane"/>
    <property type="evidence" value="ECO:0007669"/>
    <property type="project" value="TreeGrafter"/>
</dbReference>
<accession>A0AAF0EUA3</accession>
<dbReference type="PANTHER" id="PTHR12608:SF1">
    <property type="entry name" value="TRANSMEMBRANE PROTEIN 165"/>
    <property type="match status" value="1"/>
</dbReference>
<dbReference type="InterPro" id="IPR001727">
    <property type="entry name" value="GDT1-like"/>
</dbReference>
<dbReference type="GO" id="GO:0005794">
    <property type="term" value="C:Golgi apparatus"/>
    <property type="evidence" value="ECO:0007669"/>
    <property type="project" value="TreeGrafter"/>
</dbReference>
<feature type="transmembrane region" description="Helical" evidence="6">
    <location>
        <begin position="213"/>
        <end position="235"/>
    </location>
</feature>
<keyword evidence="8" id="KW-1185">Reference proteome</keyword>
<reference evidence="7" key="1">
    <citation type="submission" date="2023-03" db="EMBL/GenBank/DDBJ databases">
        <title>Mating type loci evolution in Malassezia.</title>
        <authorList>
            <person name="Coelho M.A."/>
        </authorList>
    </citation>
    <scope>NUCLEOTIDE SEQUENCE</scope>
    <source>
        <strain evidence="7">CBS 9557</strain>
    </source>
</reference>
<protein>
    <recommendedName>
        <fullName evidence="6">GDT1 family protein</fullName>
    </recommendedName>
</protein>
<gene>
    <name evidence="7" type="primary">GDT1</name>
    <name evidence="7" type="ORF">MNAN1_003590</name>
</gene>
<evidence type="ECO:0000313" key="8">
    <source>
        <dbReference type="Proteomes" id="UP001213623"/>
    </source>
</evidence>
<evidence type="ECO:0000256" key="6">
    <source>
        <dbReference type="RuleBase" id="RU365102"/>
    </source>
</evidence>
<dbReference type="Pfam" id="PF01169">
    <property type="entry name" value="GDT1"/>
    <property type="match status" value="2"/>
</dbReference>
<keyword evidence="3 6" id="KW-0812">Transmembrane</keyword>
<evidence type="ECO:0000256" key="4">
    <source>
        <dbReference type="ARBA" id="ARBA00022989"/>
    </source>
</evidence>
<dbReference type="AlphaFoldDB" id="A0AAF0EUA3"/>
<feature type="transmembrane region" description="Helical" evidence="6">
    <location>
        <begin position="247"/>
        <end position="267"/>
    </location>
</feature>
<name>A0AAF0EUA3_9BASI</name>
<dbReference type="GO" id="GO:0015085">
    <property type="term" value="F:calcium ion transmembrane transporter activity"/>
    <property type="evidence" value="ECO:0007669"/>
    <property type="project" value="TreeGrafter"/>
</dbReference>
<dbReference type="GO" id="GO:0032472">
    <property type="term" value="P:Golgi calcium ion transport"/>
    <property type="evidence" value="ECO:0007669"/>
    <property type="project" value="TreeGrafter"/>
</dbReference>
<comment type="similarity">
    <text evidence="2 6">Belongs to the GDT1 family.</text>
</comment>
<dbReference type="EMBL" id="CP119898">
    <property type="protein sequence ID" value="WFD28577.1"/>
    <property type="molecule type" value="Genomic_DNA"/>
</dbReference>